<evidence type="ECO:0000256" key="1">
    <source>
        <dbReference type="SAM" id="MobiDB-lite"/>
    </source>
</evidence>
<organism evidence="2 3">
    <name type="scientific">Rhodofomes roseus</name>
    <dbReference type="NCBI Taxonomy" id="34475"/>
    <lineage>
        <taxon>Eukaryota</taxon>
        <taxon>Fungi</taxon>
        <taxon>Dikarya</taxon>
        <taxon>Basidiomycota</taxon>
        <taxon>Agaricomycotina</taxon>
        <taxon>Agaricomycetes</taxon>
        <taxon>Polyporales</taxon>
        <taxon>Rhodofomes</taxon>
    </lineage>
</organism>
<name>A0ABQ8KWB6_9APHY</name>
<gene>
    <name evidence="2" type="ORF">C8Q71DRAFT_735829</name>
</gene>
<protein>
    <submittedName>
        <fullName evidence="2">Uncharacterized protein</fullName>
    </submittedName>
</protein>
<dbReference type="Proteomes" id="UP000814176">
    <property type="component" value="Unassembled WGS sequence"/>
</dbReference>
<feature type="region of interest" description="Disordered" evidence="1">
    <location>
        <begin position="1"/>
        <end position="27"/>
    </location>
</feature>
<evidence type="ECO:0000313" key="3">
    <source>
        <dbReference type="Proteomes" id="UP000814176"/>
    </source>
</evidence>
<dbReference type="EMBL" id="JADCUA010000002">
    <property type="protein sequence ID" value="KAH9843101.1"/>
    <property type="molecule type" value="Genomic_DNA"/>
</dbReference>
<comment type="caution">
    <text evidence="2">The sequence shown here is derived from an EMBL/GenBank/DDBJ whole genome shotgun (WGS) entry which is preliminary data.</text>
</comment>
<accession>A0ABQ8KWB6</accession>
<proteinExistence type="predicted"/>
<feature type="compositionally biased region" description="Basic and acidic residues" evidence="1">
    <location>
        <begin position="18"/>
        <end position="27"/>
    </location>
</feature>
<feature type="non-terminal residue" evidence="2">
    <location>
        <position position="118"/>
    </location>
</feature>
<reference evidence="2 3" key="1">
    <citation type="journal article" date="2021" name="Environ. Microbiol.">
        <title>Gene family expansions and transcriptome signatures uncover fungal adaptations to wood decay.</title>
        <authorList>
            <person name="Hage H."/>
            <person name="Miyauchi S."/>
            <person name="Viragh M."/>
            <person name="Drula E."/>
            <person name="Min B."/>
            <person name="Chaduli D."/>
            <person name="Navarro D."/>
            <person name="Favel A."/>
            <person name="Norest M."/>
            <person name="Lesage-Meessen L."/>
            <person name="Balint B."/>
            <person name="Merenyi Z."/>
            <person name="de Eugenio L."/>
            <person name="Morin E."/>
            <person name="Martinez A.T."/>
            <person name="Baldrian P."/>
            <person name="Stursova M."/>
            <person name="Martinez M.J."/>
            <person name="Novotny C."/>
            <person name="Magnuson J.K."/>
            <person name="Spatafora J.W."/>
            <person name="Maurice S."/>
            <person name="Pangilinan J."/>
            <person name="Andreopoulos W."/>
            <person name="LaButti K."/>
            <person name="Hundley H."/>
            <person name="Na H."/>
            <person name="Kuo A."/>
            <person name="Barry K."/>
            <person name="Lipzen A."/>
            <person name="Henrissat B."/>
            <person name="Riley R."/>
            <person name="Ahrendt S."/>
            <person name="Nagy L.G."/>
            <person name="Grigoriev I.V."/>
            <person name="Martin F."/>
            <person name="Rosso M.N."/>
        </authorList>
    </citation>
    <scope>NUCLEOTIDE SEQUENCE [LARGE SCALE GENOMIC DNA]</scope>
    <source>
        <strain evidence="2 3">CIRM-BRFM 1785</strain>
    </source>
</reference>
<evidence type="ECO:0000313" key="2">
    <source>
        <dbReference type="EMBL" id="KAH9843101.1"/>
    </source>
</evidence>
<dbReference type="GeneID" id="72003245"/>
<keyword evidence="3" id="KW-1185">Reference proteome</keyword>
<sequence>MGRFCPTPSPTFAPGHPLPRDSGRLPAYRESHMRRFHPYPRYPQPSWQQYEHLMQTVDNRQDNPSKMRGICLRCSSSTRSRRKTWLTWNERSRTKSLRASDAVVCLHWSLSLHSPSSI</sequence>
<dbReference type="RefSeq" id="XP_047784148.1">
    <property type="nucleotide sequence ID" value="XM_047922513.1"/>
</dbReference>